<dbReference type="EMBL" id="JAIWYP010000007">
    <property type="protein sequence ID" value="KAH3802418.1"/>
    <property type="molecule type" value="Genomic_DNA"/>
</dbReference>
<accession>A0A9D4FP50</accession>
<proteinExistence type="predicted"/>
<organism evidence="1 2">
    <name type="scientific">Dreissena polymorpha</name>
    <name type="common">Zebra mussel</name>
    <name type="synonym">Mytilus polymorpha</name>
    <dbReference type="NCBI Taxonomy" id="45954"/>
    <lineage>
        <taxon>Eukaryota</taxon>
        <taxon>Metazoa</taxon>
        <taxon>Spiralia</taxon>
        <taxon>Lophotrochozoa</taxon>
        <taxon>Mollusca</taxon>
        <taxon>Bivalvia</taxon>
        <taxon>Autobranchia</taxon>
        <taxon>Heteroconchia</taxon>
        <taxon>Euheterodonta</taxon>
        <taxon>Imparidentia</taxon>
        <taxon>Neoheterodontei</taxon>
        <taxon>Myida</taxon>
        <taxon>Dreissenoidea</taxon>
        <taxon>Dreissenidae</taxon>
        <taxon>Dreissena</taxon>
    </lineage>
</organism>
<keyword evidence="2" id="KW-1185">Reference proteome</keyword>
<evidence type="ECO:0000313" key="1">
    <source>
        <dbReference type="EMBL" id="KAH3802418.1"/>
    </source>
</evidence>
<name>A0A9D4FP50_DREPO</name>
<comment type="caution">
    <text evidence="1">The sequence shown here is derived from an EMBL/GenBank/DDBJ whole genome shotgun (WGS) entry which is preliminary data.</text>
</comment>
<reference evidence="1" key="1">
    <citation type="journal article" date="2019" name="bioRxiv">
        <title>The Genome of the Zebra Mussel, Dreissena polymorpha: A Resource for Invasive Species Research.</title>
        <authorList>
            <person name="McCartney M.A."/>
            <person name="Auch B."/>
            <person name="Kono T."/>
            <person name="Mallez S."/>
            <person name="Zhang Y."/>
            <person name="Obille A."/>
            <person name="Becker A."/>
            <person name="Abrahante J.E."/>
            <person name="Garbe J."/>
            <person name="Badalamenti J.P."/>
            <person name="Herman A."/>
            <person name="Mangelson H."/>
            <person name="Liachko I."/>
            <person name="Sullivan S."/>
            <person name="Sone E.D."/>
            <person name="Koren S."/>
            <person name="Silverstein K.A.T."/>
            <person name="Beckman K.B."/>
            <person name="Gohl D.M."/>
        </authorList>
    </citation>
    <scope>NUCLEOTIDE SEQUENCE</scope>
    <source>
        <strain evidence="1">Duluth1</strain>
        <tissue evidence="1">Whole animal</tissue>
    </source>
</reference>
<reference evidence="1" key="2">
    <citation type="submission" date="2020-11" db="EMBL/GenBank/DDBJ databases">
        <authorList>
            <person name="McCartney M.A."/>
            <person name="Auch B."/>
            <person name="Kono T."/>
            <person name="Mallez S."/>
            <person name="Becker A."/>
            <person name="Gohl D.M."/>
            <person name="Silverstein K.A.T."/>
            <person name="Koren S."/>
            <person name="Bechman K.B."/>
            <person name="Herman A."/>
            <person name="Abrahante J.E."/>
            <person name="Garbe J."/>
        </authorList>
    </citation>
    <scope>NUCLEOTIDE SEQUENCE</scope>
    <source>
        <strain evidence="1">Duluth1</strain>
        <tissue evidence="1">Whole animal</tissue>
    </source>
</reference>
<protein>
    <submittedName>
        <fullName evidence="1">Uncharacterized protein</fullName>
    </submittedName>
</protein>
<sequence length="55" mass="6123">MDQQQSSSKNSGISMKWGPKSMNIMAAHEPEAVIISSFCHLHEVGPTVYEYHDST</sequence>
<dbReference type="Proteomes" id="UP000828390">
    <property type="component" value="Unassembled WGS sequence"/>
</dbReference>
<dbReference type="AlphaFoldDB" id="A0A9D4FP50"/>
<evidence type="ECO:0000313" key="2">
    <source>
        <dbReference type="Proteomes" id="UP000828390"/>
    </source>
</evidence>
<gene>
    <name evidence="1" type="ORF">DPMN_156094</name>
</gene>